<sequence>MGRPLAPRHGRAFQAVTSSHGAPASAPHAATPSPAQPGNHSSSWPGWPGSGCRRGIQNLSATASRTNATPRTAVGAVRVRRCGGRTGETVDAAPRRACRSATVERWTRPVGRAWKADQRPGAGHGPRRRLHGGAGRRRGLGLPGGRPRRPAARVLPVAHLDDDVHGAKLVVQRATDRHKPLVVVADARLSHRTGSRRGCRVLALLHLRTSSGHHDRDPSAAMADVYRMSSGLVLVPGLRGWPPRIGTSAKSSAAIGERAKARPMLWTSTPTTTARGMKMLIPSAKRRPSKPSCAASGSDRSRSA</sequence>
<dbReference type="EMBL" id="PTJD01000005">
    <property type="protein sequence ID" value="PPK96180.1"/>
    <property type="molecule type" value="Genomic_DNA"/>
</dbReference>
<name>A0A2S6IPW8_9ACTN</name>
<evidence type="ECO:0000313" key="2">
    <source>
        <dbReference type="EMBL" id="PPK96180.1"/>
    </source>
</evidence>
<organism evidence="2 3">
    <name type="scientific">Kineococcus xinjiangensis</name>
    <dbReference type="NCBI Taxonomy" id="512762"/>
    <lineage>
        <taxon>Bacteria</taxon>
        <taxon>Bacillati</taxon>
        <taxon>Actinomycetota</taxon>
        <taxon>Actinomycetes</taxon>
        <taxon>Kineosporiales</taxon>
        <taxon>Kineosporiaceae</taxon>
        <taxon>Kineococcus</taxon>
    </lineage>
</organism>
<dbReference type="Proteomes" id="UP000239485">
    <property type="component" value="Unassembled WGS sequence"/>
</dbReference>
<keyword evidence="3" id="KW-1185">Reference proteome</keyword>
<reference evidence="2 3" key="1">
    <citation type="submission" date="2018-02" db="EMBL/GenBank/DDBJ databases">
        <title>Genomic Encyclopedia of Archaeal and Bacterial Type Strains, Phase II (KMG-II): from individual species to whole genera.</title>
        <authorList>
            <person name="Goeker M."/>
        </authorList>
    </citation>
    <scope>NUCLEOTIDE SEQUENCE [LARGE SCALE GENOMIC DNA]</scope>
    <source>
        <strain evidence="2 3">DSM 22857</strain>
    </source>
</reference>
<accession>A0A2S6IPW8</accession>
<evidence type="ECO:0000313" key="3">
    <source>
        <dbReference type="Proteomes" id="UP000239485"/>
    </source>
</evidence>
<feature type="compositionally biased region" description="Low complexity" evidence="1">
    <location>
        <begin position="41"/>
        <end position="51"/>
    </location>
</feature>
<feature type="compositionally biased region" description="Basic residues" evidence="1">
    <location>
        <begin position="1"/>
        <end position="11"/>
    </location>
</feature>
<evidence type="ECO:0000256" key="1">
    <source>
        <dbReference type="SAM" id="MobiDB-lite"/>
    </source>
</evidence>
<gene>
    <name evidence="2" type="ORF">CLV92_105282</name>
</gene>
<dbReference type="AlphaFoldDB" id="A0A2S6IPW8"/>
<feature type="region of interest" description="Disordered" evidence="1">
    <location>
        <begin position="270"/>
        <end position="304"/>
    </location>
</feature>
<feature type="region of interest" description="Disordered" evidence="1">
    <location>
        <begin position="1"/>
        <end position="55"/>
    </location>
</feature>
<proteinExistence type="predicted"/>
<feature type="compositionally biased region" description="Basic residues" evidence="1">
    <location>
        <begin position="125"/>
        <end position="139"/>
    </location>
</feature>
<feature type="region of interest" description="Disordered" evidence="1">
    <location>
        <begin position="114"/>
        <end position="150"/>
    </location>
</feature>
<comment type="caution">
    <text evidence="2">The sequence shown here is derived from an EMBL/GenBank/DDBJ whole genome shotgun (WGS) entry which is preliminary data.</text>
</comment>
<feature type="compositionally biased region" description="Low complexity" evidence="1">
    <location>
        <begin position="17"/>
        <end position="33"/>
    </location>
</feature>
<protein>
    <submittedName>
        <fullName evidence="2">Uncharacterized protein</fullName>
    </submittedName>
</protein>